<protein>
    <submittedName>
        <fullName evidence="1">Zinc-finger double domain containing protein</fullName>
    </submittedName>
</protein>
<dbReference type="AlphaFoldDB" id="A0A1Y3BTV5"/>
<reference evidence="1 2" key="1">
    <citation type="submission" date="2017-03" db="EMBL/GenBank/DDBJ databases">
        <title>Genome Survey of Euroglyphus maynei.</title>
        <authorList>
            <person name="Arlian L.G."/>
            <person name="Morgan M.S."/>
            <person name="Rider S.D."/>
        </authorList>
    </citation>
    <scope>NUCLEOTIDE SEQUENCE [LARGE SCALE GENOMIC DNA]</scope>
    <source>
        <strain evidence="1">Arlian Lab</strain>
        <tissue evidence="1">Whole body</tissue>
    </source>
</reference>
<comment type="caution">
    <text evidence="1">The sequence shown here is derived from an EMBL/GenBank/DDBJ whole genome shotgun (WGS) entry which is preliminary data.</text>
</comment>
<dbReference type="EMBL" id="MUJZ01004567">
    <property type="protein sequence ID" value="OTF83223.1"/>
    <property type="molecule type" value="Genomic_DNA"/>
</dbReference>
<dbReference type="Proteomes" id="UP000194236">
    <property type="component" value="Unassembled WGS sequence"/>
</dbReference>
<proteinExistence type="predicted"/>
<sequence>MELQILQRENQKLATITRLCIHLVDRCRTLNKTKQFIEDLSRLGILIDEFNHFNTKKNSQLPTFGNSGLVFDGGHQNNHNMNNTTTLVRGKSNPTNTLNNNNNLNQSTTTMMINNQSTVGGDSIGANMYLIPITMGPNQQGQPQQYQLIQTTNDTAMISGSPCSS</sequence>
<evidence type="ECO:0000313" key="2">
    <source>
        <dbReference type="Proteomes" id="UP000194236"/>
    </source>
</evidence>
<keyword evidence="1" id="KW-0863">Zinc-finger</keyword>
<keyword evidence="1" id="KW-0862">Zinc</keyword>
<keyword evidence="2" id="KW-1185">Reference proteome</keyword>
<dbReference type="OrthoDB" id="6515862at2759"/>
<name>A0A1Y3BTV5_EURMA</name>
<accession>A0A1Y3BTV5</accession>
<feature type="non-terminal residue" evidence="1">
    <location>
        <position position="165"/>
    </location>
</feature>
<gene>
    <name evidence="1" type="ORF">BLA29_006971</name>
</gene>
<evidence type="ECO:0000313" key="1">
    <source>
        <dbReference type="EMBL" id="OTF83223.1"/>
    </source>
</evidence>
<dbReference type="GO" id="GO:0008270">
    <property type="term" value="F:zinc ion binding"/>
    <property type="evidence" value="ECO:0007669"/>
    <property type="project" value="UniProtKB-KW"/>
</dbReference>
<keyword evidence="1" id="KW-0479">Metal-binding</keyword>
<organism evidence="1 2">
    <name type="scientific">Euroglyphus maynei</name>
    <name type="common">Mayne's house dust mite</name>
    <dbReference type="NCBI Taxonomy" id="6958"/>
    <lineage>
        <taxon>Eukaryota</taxon>
        <taxon>Metazoa</taxon>
        <taxon>Ecdysozoa</taxon>
        <taxon>Arthropoda</taxon>
        <taxon>Chelicerata</taxon>
        <taxon>Arachnida</taxon>
        <taxon>Acari</taxon>
        <taxon>Acariformes</taxon>
        <taxon>Sarcoptiformes</taxon>
        <taxon>Astigmata</taxon>
        <taxon>Psoroptidia</taxon>
        <taxon>Analgoidea</taxon>
        <taxon>Pyroglyphidae</taxon>
        <taxon>Pyroglyphinae</taxon>
        <taxon>Euroglyphus</taxon>
    </lineage>
</organism>